<evidence type="ECO:0000256" key="2">
    <source>
        <dbReference type="ARBA" id="ARBA00022695"/>
    </source>
</evidence>
<dbReference type="Pfam" id="PF00293">
    <property type="entry name" value="NUDIX"/>
    <property type="match status" value="1"/>
</dbReference>
<dbReference type="PANTHER" id="PTHR21342">
    <property type="entry name" value="PHOSPHOPANTETHEINE ADENYLYLTRANSFERASE"/>
    <property type="match status" value="1"/>
</dbReference>
<dbReference type="InterPro" id="IPR004821">
    <property type="entry name" value="Cyt_trans-like"/>
</dbReference>
<evidence type="ECO:0000256" key="1">
    <source>
        <dbReference type="ARBA" id="ARBA00022679"/>
    </source>
</evidence>
<dbReference type="RefSeq" id="WP_179582837.1">
    <property type="nucleotide sequence ID" value="NZ_JACBYR010000001.1"/>
</dbReference>
<reference evidence="4 5" key="1">
    <citation type="submission" date="2020-07" db="EMBL/GenBank/DDBJ databases">
        <title>Genomic Encyclopedia of Type Strains, Phase IV (KMG-V): Genome sequencing to study the core and pangenomes of soil and plant-associated prokaryotes.</title>
        <authorList>
            <person name="Whitman W."/>
        </authorList>
    </citation>
    <scope>NUCLEOTIDE SEQUENCE [LARGE SCALE GENOMIC DNA]</scope>
    <source>
        <strain evidence="4 5">SAS40</strain>
    </source>
</reference>
<dbReference type="Gene3D" id="3.40.50.620">
    <property type="entry name" value="HUPs"/>
    <property type="match status" value="1"/>
</dbReference>
<dbReference type="Pfam" id="PF01467">
    <property type="entry name" value="CTP_transf_like"/>
    <property type="match status" value="1"/>
</dbReference>
<dbReference type="EC" id="3.6.1.-" evidence="4"/>
<dbReference type="InterPro" id="IPR015797">
    <property type="entry name" value="NUDIX_hydrolase-like_dom_sf"/>
</dbReference>
<accession>A0A7Y9IRQ8</accession>
<protein>
    <submittedName>
        <fullName evidence="4">Bifunctional NMN adenylyltransferase/nudix hydrolase</fullName>
        <ecNumber evidence="4">2.7.7.1</ecNumber>
        <ecNumber evidence="4">3.6.1.-</ecNumber>
    </submittedName>
</protein>
<dbReference type="NCBIfam" id="TIGR00125">
    <property type="entry name" value="cyt_tran_rel"/>
    <property type="match status" value="1"/>
</dbReference>
<evidence type="ECO:0000259" key="3">
    <source>
        <dbReference type="PROSITE" id="PS51462"/>
    </source>
</evidence>
<evidence type="ECO:0000313" key="4">
    <source>
        <dbReference type="EMBL" id="NYE81124.1"/>
    </source>
</evidence>
<comment type="caution">
    <text evidence="4">The sequence shown here is derived from an EMBL/GenBank/DDBJ whole genome shotgun (WGS) entry which is preliminary data.</text>
</comment>
<dbReference type="InterPro" id="IPR014729">
    <property type="entry name" value="Rossmann-like_a/b/a_fold"/>
</dbReference>
<keyword evidence="2 4" id="KW-0548">Nucleotidyltransferase</keyword>
<dbReference type="PROSITE" id="PS51462">
    <property type="entry name" value="NUDIX"/>
    <property type="match status" value="1"/>
</dbReference>
<keyword evidence="4" id="KW-0378">Hydrolase</keyword>
<dbReference type="PANTHER" id="PTHR21342:SF0">
    <property type="entry name" value="BIFUNCTIONAL NMN ADENYLYLTRANSFERASE_NUDIX HYDROLASE"/>
    <property type="match status" value="1"/>
</dbReference>
<dbReference type="GO" id="GO:0000309">
    <property type="term" value="F:nicotinamide-nucleotide adenylyltransferase activity"/>
    <property type="evidence" value="ECO:0007669"/>
    <property type="project" value="UniProtKB-EC"/>
</dbReference>
<name>A0A7Y9IRQ8_9BURK</name>
<dbReference type="CDD" id="cd18873">
    <property type="entry name" value="NUDIX_NadM_like"/>
    <property type="match status" value="1"/>
</dbReference>
<keyword evidence="5" id="KW-1185">Reference proteome</keyword>
<dbReference type="Gene3D" id="3.90.79.10">
    <property type="entry name" value="Nucleoside Triphosphate Pyrophosphohydrolase"/>
    <property type="match status" value="1"/>
</dbReference>
<evidence type="ECO:0000313" key="5">
    <source>
        <dbReference type="Proteomes" id="UP000542125"/>
    </source>
</evidence>
<dbReference type="GO" id="GO:0016787">
    <property type="term" value="F:hydrolase activity"/>
    <property type="evidence" value="ECO:0007669"/>
    <property type="project" value="UniProtKB-KW"/>
</dbReference>
<proteinExistence type="predicted"/>
<keyword evidence="1 4" id="KW-0808">Transferase</keyword>
<dbReference type="EMBL" id="JACBYR010000001">
    <property type="protein sequence ID" value="NYE81124.1"/>
    <property type="molecule type" value="Genomic_DNA"/>
</dbReference>
<dbReference type="Proteomes" id="UP000542125">
    <property type="component" value="Unassembled WGS sequence"/>
</dbReference>
<sequence length="353" mass="39701">MAYEHDLTVYIGRFQPFHLGHLALLQQGLQRGEQCVVVLGSCHQARTPRNPFTRDERIAMINLNLTPEEQARMVFVSMRDYYDDARWVAAVRREVGKIAAQGARIGLIGHFKDATSDYLRRFPGWNLMPQDRMGAIDAVHLRDALFQGKDDPEAALAVVAPHVPAGTLSFLRAWLALPFLLPLSEEWRTLRAYKAEWAMAPYPPVFTTVDAVLRCKDHVLLIQRGQAPGKGLFAVPGGFLEARETVYQSAVRELREETHLGLLESDLAQALRNVAVFDHPDRSQRGRIITHAHYFELDSDELPEVRGGDDAASAQWVTIADLAAMEDRFHDDHFHMLDHFLGITDAGAGYLTT</sequence>
<dbReference type="AlphaFoldDB" id="A0A7Y9IRQ8"/>
<organism evidence="4 5">
    <name type="scientific">Pigmentiphaga litoralis</name>
    <dbReference type="NCBI Taxonomy" id="516702"/>
    <lineage>
        <taxon>Bacteria</taxon>
        <taxon>Pseudomonadati</taxon>
        <taxon>Pseudomonadota</taxon>
        <taxon>Betaproteobacteria</taxon>
        <taxon>Burkholderiales</taxon>
        <taxon>Alcaligenaceae</taxon>
        <taxon>Pigmentiphaga</taxon>
    </lineage>
</organism>
<feature type="domain" description="Nudix hydrolase" evidence="3">
    <location>
        <begin position="204"/>
        <end position="340"/>
    </location>
</feature>
<dbReference type="InterPro" id="IPR000086">
    <property type="entry name" value="NUDIX_hydrolase_dom"/>
</dbReference>
<dbReference type="EC" id="2.7.7.1" evidence="4"/>
<dbReference type="SUPFAM" id="SSF52374">
    <property type="entry name" value="Nucleotidylyl transferase"/>
    <property type="match status" value="1"/>
</dbReference>
<gene>
    <name evidence="4" type="ORF">FHW18_000395</name>
</gene>
<dbReference type="SUPFAM" id="SSF55811">
    <property type="entry name" value="Nudix"/>
    <property type="match status" value="1"/>
</dbReference>